<feature type="non-terminal residue" evidence="1">
    <location>
        <position position="1"/>
    </location>
</feature>
<reference evidence="1" key="1">
    <citation type="submission" date="2021-04" db="EMBL/GenBank/DDBJ databases">
        <authorList>
            <consortium name="Molecular Ecology Group"/>
        </authorList>
    </citation>
    <scope>NUCLEOTIDE SEQUENCE</scope>
</reference>
<accession>A0A8S4AAK2</accession>
<keyword evidence="2" id="KW-1185">Reference proteome</keyword>
<feature type="non-terminal residue" evidence="1">
    <location>
        <position position="71"/>
    </location>
</feature>
<dbReference type="EMBL" id="CAJHNH020007890">
    <property type="protein sequence ID" value="CAG5135091.1"/>
    <property type="molecule type" value="Genomic_DNA"/>
</dbReference>
<proteinExistence type="predicted"/>
<dbReference type="AlphaFoldDB" id="A0A8S4AAK2"/>
<name>A0A8S4AAK2_9EUPU</name>
<evidence type="ECO:0000313" key="1">
    <source>
        <dbReference type="EMBL" id="CAG5135091.1"/>
    </source>
</evidence>
<organism evidence="1 2">
    <name type="scientific">Candidula unifasciata</name>
    <dbReference type="NCBI Taxonomy" id="100452"/>
    <lineage>
        <taxon>Eukaryota</taxon>
        <taxon>Metazoa</taxon>
        <taxon>Spiralia</taxon>
        <taxon>Lophotrochozoa</taxon>
        <taxon>Mollusca</taxon>
        <taxon>Gastropoda</taxon>
        <taxon>Heterobranchia</taxon>
        <taxon>Euthyneura</taxon>
        <taxon>Panpulmonata</taxon>
        <taxon>Eupulmonata</taxon>
        <taxon>Stylommatophora</taxon>
        <taxon>Helicina</taxon>
        <taxon>Helicoidea</taxon>
        <taxon>Geomitridae</taxon>
        <taxon>Candidula</taxon>
    </lineage>
</organism>
<protein>
    <submittedName>
        <fullName evidence="1">Uncharacterized protein</fullName>
    </submittedName>
</protein>
<dbReference type="Proteomes" id="UP000678393">
    <property type="component" value="Unassembled WGS sequence"/>
</dbReference>
<gene>
    <name evidence="1" type="ORF">CUNI_LOCUS20649</name>
</gene>
<comment type="caution">
    <text evidence="1">The sequence shown here is derived from an EMBL/GenBank/DDBJ whole genome shotgun (WGS) entry which is preliminary data.</text>
</comment>
<sequence length="71" mass="7759">PRAVDCQQSKEGMQDLFRNFPHVPHLLDSCWAGNDDHPPSPGASCLTCIYRHNLGLANSVTARIQCTPGGR</sequence>
<evidence type="ECO:0000313" key="2">
    <source>
        <dbReference type="Proteomes" id="UP000678393"/>
    </source>
</evidence>